<dbReference type="InterPro" id="IPR036271">
    <property type="entry name" value="Tet_transcr_reg_TetR-rel_C_sf"/>
</dbReference>
<dbReference type="SUPFAM" id="SSF48498">
    <property type="entry name" value="Tetracyclin repressor-like, C-terminal domain"/>
    <property type="match status" value="1"/>
</dbReference>
<dbReference type="Gene3D" id="1.10.357.10">
    <property type="entry name" value="Tetracycline Repressor, domain 2"/>
    <property type="match status" value="1"/>
</dbReference>
<sequence>MSNRRTGRRRGNPDTREQILDAARHAFAERGFERATIRQIAQAAEVDPALVHHYFGSKDQLLLATIDAPFDPQEVLPGIVAGGIDGVGERLVRAFIAVWDGPGGKRGAVLLRSAVAQPLLVRLVREFFVSRVVKTALKELGSELDNGPFRATLVASQLLGLAMARYILKLEPLASAEPEAVVAMIGPTVQGYLTSPVPVEARGV</sequence>
<dbReference type="GO" id="GO:0000976">
    <property type="term" value="F:transcription cis-regulatory region binding"/>
    <property type="evidence" value="ECO:0007669"/>
    <property type="project" value="TreeGrafter"/>
</dbReference>
<evidence type="ECO:0000259" key="3">
    <source>
        <dbReference type="PROSITE" id="PS50977"/>
    </source>
</evidence>
<dbReference type="GO" id="GO:0003700">
    <property type="term" value="F:DNA-binding transcription factor activity"/>
    <property type="evidence" value="ECO:0007669"/>
    <property type="project" value="TreeGrafter"/>
</dbReference>
<gene>
    <name evidence="4" type="ORF">HNR73_000645</name>
</gene>
<evidence type="ECO:0000313" key="4">
    <source>
        <dbReference type="EMBL" id="MBB6032803.1"/>
    </source>
</evidence>
<dbReference type="InterPro" id="IPR009057">
    <property type="entry name" value="Homeodomain-like_sf"/>
</dbReference>
<accession>A0A841FCR9</accession>
<dbReference type="AlphaFoldDB" id="A0A841FCR9"/>
<dbReference type="InterPro" id="IPR041678">
    <property type="entry name" value="TetR_C_16"/>
</dbReference>
<dbReference type="PROSITE" id="PS50977">
    <property type="entry name" value="HTH_TETR_2"/>
    <property type="match status" value="1"/>
</dbReference>
<dbReference type="PRINTS" id="PR00455">
    <property type="entry name" value="HTHTETR"/>
</dbReference>
<dbReference type="RefSeq" id="WP_184785662.1">
    <property type="nucleotide sequence ID" value="NZ_BONT01000034.1"/>
</dbReference>
<name>A0A841FCR9_9ACTN</name>
<feature type="domain" description="HTH tetR-type" evidence="3">
    <location>
        <begin position="13"/>
        <end position="73"/>
    </location>
</feature>
<dbReference type="EMBL" id="JACHGT010000001">
    <property type="protein sequence ID" value="MBB6032803.1"/>
    <property type="molecule type" value="Genomic_DNA"/>
</dbReference>
<dbReference type="SUPFAM" id="SSF46689">
    <property type="entry name" value="Homeodomain-like"/>
    <property type="match status" value="1"/>
</dbReference>
<comment type="caution">
    <text evidence="4">The sequence shown here is derived from an EMBL/GenBank/DDBJ whole genome shotgun (WGS) entry which is preliminary data.</text>
</comment>
<organism evidence="4 5">
    <name type="scientific">Phytomonospora endophytica</name>
    <dbReference type="NCBI Taxonomy" id="714109"/>
    <lineage>
        <taxon>Bacteria</taxon>
        <taxon>Bacillati</taxon>
        <taxon>Actinomycetota</taxon>
        <taxon>Actinomycetes</taxon>
        <taxon>Micromonosporales</taxon>
        <taxon>Micromonosporaceae</taxon>
        <taxon>Phytomonospora</taxon>
    </lineage>
</organism>
<protein>
    <submittedName>
        <fullName evidence="4">AcrR family transcriptional regulator</fullName>
    </submittedName>
</protein>
<dbReference type="PANTHER" id="PTHR30055:SF235">
    <property type="entry name" value="TRANSCRIPTIONAL REGULATORY PROTEIN"/>
    <property type="match status" value="1"/>
</dbReference>
<dbReference type="InterPro" id="IPR001647">
    <property type="entry name" value="HTH_TetR"/>
</dbReference>
<evidence type="ECO:0000256" key="2">
    <source>
        <dbReference type="PROSITE-ProRule" id="PRU00335"/>
    </source>
</evidence>
<reference evidence="4 5" key="1">
    <citation type="submission" date="2020-08" db="EMBL/GenBank/DDBJ databases">
        <title>Genomic Encyclopedia of Type Strains, Phase IV (KMG-IV): sequencing the most valuable type-strain genomes for metagenomic binning, comparative biology and taxonomic classification.</title>
        <authorList>
            <person name="Goeker M."/>
        </authorList>
    </citation>
    <scope>NUCLEOTIDE SEQUENCE [LARGE SCALE GENOMIC DNA]</scope>
    <source>
        <strain evidence="4 5">YIM 65646</strain>
    </source>
</reference>
<evidence type="ECO:0000313" key="5">
    <source>
        <dbReference type="Proteomes" id="UP000548476"/>
    </source>
</evidence>
<dbReference type="Proteomes" id="UP000548476">
    <property type="component" value="Unassembled WGS sequence"/>
</dbReference>
<feature type="DNA-binding region" description="H-T-H motif" evidence="2">
    <location>
        <begin position="36"/>
        <end position="55"/>
    </location>
</feature>
<dbReference type="Pfam" id="PF00440">
    <property type="entry name" value="TetR_N"/>
    <property type="match status" value="1"/>
</dbReference>
<dbReference type="PANTHER" id="PTHR30055">
    <property type="entry name" value="HTH-TYPE TRANSCRIPTIONAL REGULATOR RUTR"/>
    <property type="match status" value="1"/>
</dbReference>
<keyword evidence="5" id="KW-1185">Reference proteome</keyword>
<evidence type="ECO:0000256" key="1">
    <source>
        <dbReference type="ARBA" id="ARBA00023125"/>
    </source>
</evidence>
<keyword evidence="1 2" id="KW-0238">DNA-binding</keyword>
<dbReference type="InterPro" id="IPR050109">
    <property type="entry name" value="HTH-type_TetR-like_transc_reg"/>
</dbReference>
<dbReference type="Gene3D" id="1.10.10.60">
    <property type="entry name" value="Homeodomain-like"/>
    <property type="match status" value="1"/>
</dbReference>
<proteinExistence type="predicted"/>
<dbReference type="Pfam" id="PF17920">
    <property type="entry name" value="TetR_C_16"/>
    <property type="match status" value="1"/>
</dbReference>